<dbReference type="AlphaFoldDB" id="L7CN96"/>
<reference evidence="1 2" key="1">
    <citation type="journal article" date="2013" name="Mar. Genomics">
        <title>Expression of sulfatases in Rhodopirellula baltica and the diversity of sulfatases in the genus Rhodopirellula.</title>
        <authorList>
            <person name="Wegner C.E."/>
            <person name="Richter-Heitmann T."/>
            <person name="Klindworth A."/>
            <person name="Klockow C."/>
            <person name="Richter M."/>
            <person name="Achstetter T."/>
            <person name="Glockner F.O."/>
            <person name="Harder J."/>
        </authorList>
    </citation>
    <scope>NUCLEOTIDE SEQUENCE [LARGE SCALE GENOMIC DNA]</scope>
    <source>
        <strain evidence="1 2">SWK14</strain>
    </source>
</reference>
<evidence type="ECO:0000313" key="1">
    <source>
        <dbReference type="EMBL" id="ELP35330.1"/>
    </source>
</evidence>
<name>L7CN96_RHOBT</name>
<evidence type="ECO:0000313" key="2">
    <source>
        <dbReference type="Proteomes" id="UP000010959"/>
    </source>
</evidence>
<dbReference type="EMBL" id="AMWG01000016">
    <property type="protein sequence ID" value="ELP35330.1"/>
    <property type="molecule type" value="Genomic_DNA"/>
</dbReference>
<proteinExistence type="predicted"/>
<accession>L7CN96</accession>
<protein>
    <submittedName>
        <fullName evidence="1">Uncharacterized protein</fullName>
    </submittedName>
</protein>
<sequence length="62" mass="7073">MSINNVANEKRVDIIDSHYGQNVRDNRVAAIDLPSSKTTPPRLRFIAWFAAFSHVHHSVDTR</sequence>
<comment type="caution">
    <text evidence="1">The sequence shown here is derived from an EMBL/GenBank/DDBJ whole genome shotgun (WGS) entry which is preliminary data.</text>
</comment>
<dbReference type="Proteomes" id="UP000010959">
    <property type="component" value="Unassembled WGS sequence"/>
</dbReference>
<dbReference type="PATRIC" id="fig|993516.3.peg.783"/>
<organism evidence="1 2">
    <name type="scientific">Rhodopirellula baltica SWK14</name>
    <dbReference type="NCBI Taxonomy" id="993516"/>
    <lineage>
        <taxon>Bacteria</taxon>
        <taxon>Pseudomonadati</taxon>
        <taxon>Planctomycetota</taxon>
        <taxon>Planctomycetia</taxon>
        <taxon>Pirellulales</taxon>
        <taxon>Pirellulaceae</taxon>
        <taxon>Rhodopirellula</taxon>
    </lineage>
</organism>
<gene>
    <name evidence="1" type="ORF">RBSWK_00730</name>
</gene>
<dbReference type="RefSeq" id="WP_007336050.1">
    <property type="nucleotide sequence ID" value="NZ_AMWG01000016.1"/>
</dbReference>